<dbReference type="GO" id="GO:0022857">
    <property type="term" value="F:transmembrane transporter activity"/>
    <property type="evidence" value="ECO:0007669"/>
    <property type="project" value="InterPro"/>
</dbReference>
<dbReference type="GO" id="GO:0006865">
    <property type="term" value="P:amino acid transport"/>
    <property type="evidence" value="ECO:0007669"/>
    <property type="project" value="UniProtKB-KW"/>
</dbReference>
<dbReference type="KEGG" id="plal:FXN65_13640"/>
<evidence type="ECO:0000256" key="9">
    <source>
        <dbReference type="SAM" id="Phobius"/>
    </source>
</evidence>
<dbReference type="AlphaFoldDB" id="A0A5J6QKZ5"/>
<feature type="transmembrane region" description="Helical" evidence="9">
    <location>
        <begin position="193"/>
        <end position="214"/>
    </location>
</feature>
<feature type="transmembrane region" description="Helical" evidence="9">
    <location>
        <begin position="99"/>
        <end position="124"/>
    </location>
</feature>
<keyword evidence="4 9" id="KW-0812">Transmembrane</keyword>
<feature type="transmembrane region" description="Helical" evidence="9">
    <location>
        <begin position="226"/>
        <end position="254"/>
    </location>
</feature>
<keyword evidence="6 9" id="KW-1133">Transmembrane helix</keyword>
<proteinExistence type="inferred from homology"/>
<dbReference type="Pfam" id="PF02653">
    <property type="entry name" value="BPD_transp_2"/>
    <property type="match status" value="1"/>
</dbReference>
<reference evidence="10 11" key="1">
    <citation type="submission" date="2019-08" db="EMBL/GenBank/DDBJ databases">
        <title>Whole-genome Sequencing of e-waste polymer degrading bacterium Pseudomonas sp. strain PE08.</title>
        <authorList>
            <person name="Kirdat K."/>
            <person name="Debbarma P."/>
            <person name="Narawade N."/>
            <person name="Suyal D."/>
            <person name="Thorat V."/>
            <person name="Shouche Y."/>
            <person name="Goel R."/>
            <person name="Yadav A."/>
        </authorList>
    </citation>
    <scope>NUCLEOTIDE SEQUENCE [LARGE SCALE GENOMIC DNA]</scope>
    <source>
        <strain evidence="10 11">PE08</strain>
    </source>
</reference>
<feature type="transmembrane region" description="Helical" evidence="9">
    <location>
        <begin position="261"/>
        <end position="282"/>
    </location>
</feature>
<accession>A0A5J6QKZ5</accession>
<dbReference type="CDD" id="cd06582">
    <property type="entry name" value="TM_PBP1_LivH_like"/>
    <property type="match status" value="1"/>
</dbReference>
<evidence type="ECO:0000256" key="8">
    <source>
        <dbReference type="ARBA" id="ARBA00037998"/>
    </source>
</evidence>
<keyword evidence="2" id="KW-0813">Transport</keyword>
<evidence type="ECO:0000256" key="6">
    <source>
        <dbReference type="ARBA" id="ARBA00022989"/>
    </source>
</evidence>
<evidence type="ECO:0000313" key="11">
    <source>
        <dbReference type="Proteomes" id="UP000327179"/>
    </source>
</evidence>
<feature type="transmembrane region" description="Helical" evidence="9">
    <location>
        <begin position="144"/>
        <end position="165"/>
    </location>
</feature>
<sequence length="291" mass="30567">MENLLQLLLTTVQIGSVYVLFALGLTIIFGVLKIVNFAHSQFFTLSALLVAVVIPWLMEEGYSLFNAYLFGLVIGIAGAAMLGVLTYQVGFRWFQRDMVGSFILSAGLVLLFEGIYLEVFGGAVRSVPPLVEGTISVLGAGLSAQRLLICIIAVMLTGGLAWVLAKTRFGNALRAVSIDHEAAMLQGIPYKSIAFHGFIFATLIGAIAGALIAPVSSVSPTFGDSFLVKGFIAVVIGGLGSVPGAIIGSLLIAAIEAFGGFYFDPSSASLAIFVLVMLMLLVRPNGVLGRG</sequence>
<organism evidence="10 11">
    <name type="scientific">Metapseudomonas lalkuanensis</name>
    <dbReference type="NCBI Taxonomy" id="2604832"/>
    <lineage>
        <taxon>Bacteria</taxon>
        <taxon>Pseudomonadati</taxon>
        <taxon>Pseudomonadota</taxon>
        <taxon>Gammaproteobacteria</taxon>
        <taxon>Pseudomonadales</taxon>
        <taxon>Pseudomonadaceae</taxon>
        <taxon>Metapseudomonas</taxon>
    </lineage>
</organism>
<dbReference type="PANTHER" id="PTHR11795">
    <property type="entry name" value="BRANCHED-CHAIN AMINO ACID TRANSPORT SYSTEM PERMEASE PROTEIN LIVH"/>
    <property type="match status" value="1"/>
</dbReference>
<name>A0A5J6QKZ5_9GAMM</name>
<dbReference type="EMBL" id="CP043311">
    <property type="protein sequence ID" value="QEY63057.1"/>
    <property type="molecule type" value="Genomic_DNA"/>
</dbReference>
<dbReference type="InterPro" id="IPR001851">
    <property type="entry name" value="ABC_transp_permease"/>
</dbReference>
<evidence type="ECO:0000256" key="2">
    <source>
        <dbReference type="ARBA" id="ARBA00022448"/>
    </source>
</evidence>
<evidence type="ECO:0000256" key="3">
    <source>
        <dbReference type="ARBA" id="ARBA00022475"/>
    </source>
</evidence>
<dbReference type="GO" id="GO:0005886">
    <property type="term" value="C:plasma membrane"/>
    <property type="evidence" value="ECO:0007669"/>
    <property type="project" value="UniProtKB-SubCell"/>
</dbReference>
<protein>
    <submittedName>
        <fullName evidence="10">Branched-chain amino acid ABC transporter permease</fullName>
    </submittedName>
</protein>
<keyword evidence="11" id="KW-1185">Reference proteome</keyword>
<dbReference type="RefSeq" id="WP_151133709.1">
    <property type="nucleotide sequence ID" value="NZ_CP043311.1"/>
</dbReference>
<comment type="subcellular location">
    <subcellularLocation>
        <location evidence="1">Cell inner membrane</location>
        <topology evidence="1">Multi-pass membrane protein</topology>
    </subcellularLocation>
</comment>
<feature type="transmembrane region" description="Helical" evidence="9">
    <location>
        <begin position="64"/>
        <end position="87"/>
    </location>
</feature>
<dbReference type="InterPro" id="IPR052157">
    <property type="entry name" value="BCAA_transport_permease"/>
</dbReference>
<comment type="similarity">
    <text evidence="8">Belongs to the binding-protein-dependent transport system permease family. LivHM subfamily.</text>
</comment>
<evidence type="ECO:0000313" key="10">
    <source>
        <dbReference type="EMBL" id="QEY63057.1"/>
    </source>
</evidence>
<evidence type="ECO:0000256" key="5">
    <source>
        <dbReference type="ARBA" id="ARBA00022970"/>
    </source>
</evidence>
<evidence type="ECO:0000256" key="7">
    <source>
        <dbReference type="ARBA" id="ARBA00023136"/>
    </source>
</evidence>
<feature type="transmembrane region" description="Helical" evidence="9">
    <location>
        <begin position="12"/>
        <end position="35"/>
    </location>
</feature>
<keyword evidence="5" id="KW-0029">Amino-acid transport</keyword>
<gene>
    <name evidence="10" type="ORF">FXN65_13640</name>
</gene>
<dbReference type="PANTHER" id="PTHR11795:SF445">
    <property type="entry name" value="AMINO ACID ABC TRANSPORTER PERMEASE PROTEIN"/>
    <property type="match status" value="1"/>
</dbReference>
<evidence type="ECO:0000256" key="4">
    <source>
        <dbReference type="ARBA" id="ARBA00022692"/>
    </source>
</evidence>
<evidence type="ECO:0000256" key="1">
    <source>
        <dbReference type="ARBA" id="ARBA00004429"/>
    </source>
</evidence>
<feature type="transmembrane region" description="Helical" evidence="9">
    <location>
        <begin position="42"/>
        <end position="58"/>
    </location>
</feature>
<keyword evidence="3" id="KW-1003">Cell membrane</keyword>
<keyword evidence="7 9" id="KW-0472">Membrane</keyword>
<dbReference type="Proteomes" id="UP000327179">
    <property type="component" value="Chromosome"/>
</dbReference>